<dbReference type="Pfam" id="PF22544">
    <property type="entry name" value="HYDIN_VesB_CFA65-like_Ig"/>
    <property type="match status" value="1"/>
</dbReference>
<evidence type="ECO:0000313" key="11">
    <source>
        <dbReference type="Proteomes" id="UP001165367"/>
    </source>
</evidence>
<feature type="domain" description="CARDB" evidence="7">
    <location>
        <begin position="1369"/>
        <end position="1474"/>
    </location>
</feature>
<evidence type="ECO:0000256" key="3">
    <source>
        <dbReference type="ARBA" id="ARBA00022490"/>
    </source>
</evidence>
<dbReference type="InterPro" id="IPR013783">
    <property type="entry name" value="Ig-like_fold"/>
</dbReference>
<accession>A0ABS9KQP7</accession>
<keyword evidence="6" id="KW-0732">Signal</keyword>
<dbReference type="InterPro" id="IPR053879">
    <property type="entry name" value="HYDIN_VesB_CFA65-like_Ig"/>
</dbReference>
<evidence type="ECO:0000256" key="2">
    <source>
        <dbReference type="ARBA" id="ARBA00004496"/>
    </source>
</evidence>
<evidence type="ECO:0000259" key="7">
    <source>
        <dbReference type="Pfam" id="PF07705"/>
    </source>
</evidence>
<dbReference type="Proteomes" id="UP001165367">
    <property type="component" value="Unassembled WGS sequence"/>
</dbReference>
<dbReference type="PANTHER" id="PTHR46127:SF1">
    <property type="entry name" value="CILIA- AND FLAGELLA-ASSOCIATED PROTEIN 65"/>
    <property type="match status" value="1"/>
</dbReference>
<dbReference type="RefSeq" id="WP_237871286.1">
    <property type="nucleotide sequence ID" value="NZ_JAKLTR010000005.1"/>
</dbReference>
<feature type="domain" description="CARDB" evidence="7">
    <location>
        <begin position="1265"/>
        <end position="1359"/>
    </location>
</feature>
<evidence type="ECO:0000259" key="9">
    <source>
        <dbReference type="Pfam" id="PF22544"/>
    </source>
</evidence>
<feature type="domain" description="Secretion system C-terminal sorting" evidence="8">
    <location>
        <begin position="1896"/>
        <end position="1960"/>
    </location>
</feature>
<keyword evidence="4" id="KW-0969">Cilium</keyword>
<dbReference type="EMBL" id="JAKLTR010000005">
    <property type="protein sequence ID" value="MCG2614659.1"/>
    <property type="molecule type" value="Genomic_DNA"/>
</dbReference>
<proteinExistence type="predicted"/>
<comment type="caution">
    <text evidence="10">The sequence shown here is derived from an EMBL/GenBank/DDBJ whole genome shotgun (WGS) entry which is preliminary data.</text>
</comment>
<feature type="signal peptide" evidence="6">
    <location>
        <begin position="1"/>
        <end position="19"/>
    </location>
</feature>
<dbReference type="InterPro" id="IPR026444">
    <property type="entry name" value="Secre_tail"/>
</dbReference>
<keyword evidence="11" id="KW-1185">Reference proteome</keyword>
<dbReference type="Pfam" id="PF18962">
    <property type="entry name" value="Por_Secre_tail"/>
    <property type="match status" value="1"/>
</dbReference>
<dbReference type="InterPro" id="IPR052614">
    <property type="entry name" value="CFAP65"/>
</dbReference>
<evidence type="ECO:0000256" key="1">
    <source>
        <dbReference type="ARBA" id="ARBA00004138"/>
    </source>
</evidence>
<feature type="domain" description="HYDIN/VesB/CFA65-like Ig-like" evidence="9">
    <location>
        <begin position="462"/>
        <end position="551"/>
    </location>
</feature>
<evidence type="ECO:0000256" key="5">
    <source>
        <dbReference type="ARBA" id="ARBA00023273"/>
    </source>
</evidence>
<reference evidence="10" key="1">
    <citation type="submission" date="2022-01" db="EMBL/GenBank/DDBJ databases">
        <authorList>
            <person name="Jo J.-H."/>
            <person name="Im W.-T."/>
        </authorList>
    </citation>
    <scope>NUCLEOTIDE SEQUENCE</scope>
    <source>
        <strain evidence="10">NA20</strain>
    </source>
</reference>
<evidence type="ECO:0000256" key="6">
    <source>
        <dbReference type="SAM" id="SignalP"/>
    </source>
</evidence>
<dbReference type="InterPro" id="IPR011635">
    <property type="entry name" value="CARDB"/>
</dbReference>
<keyword evidence="5" id="KW-0966">Cell projection</keyword>
<comment type="subcellular location">
    <subcellularLocation>
        <location evidence="1">Cell projection</location>
        <location evidence="1">Cilium</location>
    </subcellularLocation>
    <subcellularLocation>
        <location evidence="2">Cytoplasm</location>
    </subcellularLocation>
</comment>
<evidence type="ECO:0000313" key="10">
    <source>
        <dbReference type="EMBL" id="MCG2614659.1"/>
    </source>
</evidence>
<evidence type="ECO:0000259" key="8">
    <source>
        <dbReference type="Pfam" id="PF18962"/>
    </source>
</evidence>
<organism evidence="10 11">
    <name type="scientific">Terrimonas ginsenosidimutans</name>
    <dbReference type="NCBI Taxonomy" id="2908004"/>
    <lineage>
        <taxon>Bacteria</taxon>
        <taxon>Pseudomonadati</taxon>
        <taxon>Bacteroidota</taxon>
        <taxon>Chitinophagia</taxon>
        <taxon>Chitinophagales</taxon>
        <taxon>Chitinophagaceae</taxon>
        <taxon>Terrimonas</taxon>
    </lineage>
</organism>
<dbReference type="PANTHER" id="PTHR46127">
    <property type="entry name" value="CILIA- AND FLAGELLA-ASSOCIATED PROTEIN 65"/>
    <property type="match status" value="1"/>
</dbReference>
<feature type="domain" description="CARDB" evidence="7">
    <location>
        <begin position="1144"/>
        <end position="1248"/>
    </location>
</feature>
<feature type="chain" id="PRO_5047528620" evidence="6">
    <location>
        <begin position="20"/>
        <end position="1966"/>
    </location>
</feature>
<protein>
    <submittedName>
        <fullName evidence="10">Choice-of-anchor D domain-containing protein</fullName>
    </submittedName>
</protein>
<sequence length="1966" mass="209710">MKYLYILLLLTCSVGVLQAQDPAYPSAPAAVLQITAAEYFIDSDPGSGNATVIPLTPGVNINNLAASINISGLANGLHRLYIRTRSAEGKWSITSVKDFLYDADVVYHAAPPAAQNIIAAEYFIDTDPGNGNGTAIAIAPGVSMADVPVAVNTGSLTTGVHRLYIRVKNAEGSWSLTSVKDFVVDFDFNYPSPPPAAQNLTAAEYFIDTDPGFGNGTQIAITPGTDIASQTTAINTASLALGTHRLYIRLRNNEGSWSLVSVKEFIVDSEVAYPVAPPAAQNVIAAEYFINTDPGAGNGTAIALTAGTDVQNIPVAVNTAGLSAGTHHLFIRTRNQEGRWSITQHASFVTSLITLSEDTILFSNTPVNIANVKQLVIKNESNTIQTITGIAVASPFTTDGAGTVTIPAGGSDTINVIFTPTAAQLYEETMTLQTSAGNFEVLLSGAGISQALSWSIDPATGHDYGAVATGTSSVYNFTIRNTGNVPVILSSVTSNDAAFVPVFTPGTSIASNAGITLPVTFTPTAVASYTAQLKINSSTTGLDSVTASLSGTGYTPGAPPVLRFPSAPPYHSVSGVNAEAGQTGLYTYKIVYRSANNRAPGAGFPKVGIDRNGDGDFNDLDEGQFQMSKEGNNTDYITGVTYAYTVEHAQYTSTLGYRFFANDDLGNAATTVDVAYKAGPVITYQLLDLKIFANDISFSAANPLPGDVFTLSANITNSSAYTATNVPVKFYRDTILFDSAVIPVVAPFSRTTITKAISFATDGFYPVKVWIDSARTLSESNVLNNYAIRPIVVGTVTLPGGINVNGLSATVQKCPLRVVITGRADYYGIANPTPVAGAEVKINTGSQIYTTTTNADGTFSYLLNNPACGGTLSFQATVTDFTFTSQPRSGNVAVACPGANDCVPVVQPGINVTSAFSSQPCAQTVGSTGGVNVVVTYRPRNLANFWCNWDQILKDTVKIYHNGVLIQTYTSADGTTSPGAVKTFPVNITLNASGPNVIEARQTYIYNEFYEIPGAFYKGLMIPMSGQGTTTLMAEPKLPDLTIQDFRQTSFRTFVYRNANIACEDAGQHTVRVYDSIPGSGSWILLKEDIVASLGALDSRSFGFDGSALAFGEHFIKIITDEETAIAEKSESNNQFVTSIFIPRPDLTVGVIKPDISNAGIGSQVKFTANIKNSGTQAGTFRVIFMANGTPVGSKIVVPGVGERDSIPVTSDAYTVTTLDKDCPVVINVMADVDGQVTESAENNNASSVLFGADIVPLMLPGEVGSASNPIVVRVSSPKTFYPLIRNTGTRDVTGIDLKFVYNGTTIGRDSIGLLKAGQAFFAPASFTQSFTNPGNYVVQVIADTANAVCEISESNNEGTYHIKVVDSNPDLEVLSQYISPGSLNPQPGQSVTLVGTVRNAGLKPTPGSVLRFMVDEVQLGDDVNVNALLPGQDTTVAATATYSSVFPGVKLMKIVVDPAQTVTEEREDNNEATRTLIVGDAPDLAKKPLNAIRFESGFRAGDSVLIHYAIINNGSLEGKAWVRFMVLDQLNGVIGMDSVRFSLGKGRDTVISKMMKVDVNRGSIIARIVNCEPIEYDLTNNTDTLAFSNVVMLTRNLTVNGDLDMKKGITEELPEWIGGKLILGDFDLEVNGVVVNFDSTHFVITDGLGRLRLANNNTVNVFPVGPSEFSSNFAKLTNTGTSDHFSMRVVPFVLLNGTTGDTVRTGNVNRTWLINEAVTGGSDVTLELFWYQPDEQPGFAPMTSRLGHYVSNAWLPGAMGSPSQDSAGRFSRFHNGYNGFSPFIVTSGTGVALPVELLSFEAVLQGDRSLLKWKTSDEVNSSHFEIQHSLNGRQFSEVGRLSTHNTVGVFSYQFVHQMPQSGTNYYRLKMVDIDGSFTYSPVRELVVSASTVLQVYPNPAKHVVTVKGIQPNGIVQLVSLDGKMVKQLNTSDTMMSINLDDLPAGAYVLIYRNNGLYQQIKLIRE</sequence>
<feature type="domain" description="CARDB" evidence="7">
    <location>
        <begin position="688"/>
        <end position="787"/>
    </location>
</feature>
<dbReference type="Gene3D" id="2.60.40.10">
    <property type="entry name" value="Immunoglobulins"/>
    <property type="match status" value="7"/>
</dbReference>
<dbReference type="NCBIfam" id="TIGR04183">
    <property type="entry name" value="Por_Secre_tail"/>
    <property type="match status" value="1"/>
</dbReference>
<dbReference type="Pfam" id="PF07705">
    <property type="entry name" value="CARDB"/>
    <property type="match status" value="4"/>
</dbReference>
<evidence type="ECO:0000256" key="4">
    <source>
        <dbReference type="ARBA" id="ARBA00023069"/>
    </source>
</evidence>
<name>A0ABS9KQP7_9BACT</name>
<gene>
    <name evidence="10" type="ORF">LZZ85_10220</name>
</gene>
<dbReference type="NCBIfam" id="NF012200">
    <property type="entry name" value="choice_anch_D"/>
    <property type="match status" value="1"/>
</dbReference>
<keyword evidence="3" id="KW-0963">Cytoplasm</keyword>